<protein>
    <submittedName>
        <fullName evidence="2">Uncharacterized protein</fullName>
    </submittedName>
</protein>
<name>A0A8J3NAU3_9ACTN</name>
<organism evidence="2 3">
    <name type="scientific">Actinocatenispora rupis</name>
    <dbReference type="NCBI Taxonomy" id="519421"/>
    <lineage>
        <taxon>Bacteria</taxon>
        <taxon>Bacillati</taxon>
        <taxon>Actinomycetota</taxon>
        <taxon>Actinomycetes</taxon>
        <taxon>Micromonosporales</taxon>
        <taxon>Micromonosporaceae</taxon>
        <taxon>Actinocatenispora</taxon>
    </lineage>
</organism>
<accession>A0A8J3NAU3</accession>
<gene>
    <name evidence="2" type="ORF">Aru02nite_33450</name>
</gene>
<dbReference type="EMBL" id="BOMB01000019">
    <property type="protein sequence ID" value="GID12456.1"/>
    <property type="molecule type" value="Genomic_DNA"/>
</dbReference>
<comment type="caution">
    <text evidence="2">The sequence shown here is derived from an EMBL/GenBank/DDBJ whole genome shotgun (WGS) entry which is preliminary data.</text>
</comment>
<dbReference type="Proteomes" id="UP000612808">
    <property type="component" value="Unassembled WGS sequence"/>
</dbReference>
<reference evidence="2" key="1">
    <citation type="submission" date="2021-01" db="EMBL/GenBank/DDBJ databases">
        <title>Whole genome shotgun sequence of Actinocatenispora rupis NBRC 107355.</title>
        <authorList>
            <person name="Komaki H."/>
            <person name="Tamura T."/>
        </authorList>
    </citation>
    <scope>NUCLEOTIDE SEQUENCE</scope>
    <source>
        <strain evidence="2">NBRC 107355</strain>
    </source>
</reference>
<evidence type="ECO:0000256" key="1">
    <source>
        <dbReference type="SAM" id="MobiDB-lite"/>
    </source>
</evidence>
<keyword evidence="3" id="KW-1185">Reference proteome</keyword>
<proteinExistence type="predicted"/>
<dbReference type="AlphaFoldDB" id="A0A8J3NAU3"/>
<evidence type="ECO:0000313" key="3">
    <source>
        <dbReference type="Proteomes" id="UP000612808"/>
    </source>
</evidence>
<dbReference type="RefSeq" id="WP_203658435.1">
    <property type="nucleotide sequence ID" value="NZ_BAAAZM010000013.1"/>
</dbReference>
<feature type="compositionally biased region" description="Basic and acidic residues" evidence="1">
    <location>
        <begin position="35"/>
        <end position="54"/>
    </location>
</feature>
<feature type="region of interest" description="Disordered" evidence="1">
    <location>
        <begin position="32"/>
        <end position="54"/>
    </location>
</feature>
<sequence>MRTGAKLAGFALALAALFGGAYGVGHVVGPLRGEPAVERPVPQHDGDMPGMGER</sequence>
<evidence type="ECO:0000313" key="2">
    <source>
        <dbReference type="EMBL" id="GID12456.1"/>
    </source>
</evidence>